<dbReference type="RefSeq" id="WP_069033406.1">
    <property type="nucleotide sequence ID" value="NZ_MDKC01000009.1"/>
</dbReference>
<keyword evidence="3 5" id="KW-1133">Transmembrane helix</keyword>
<feature type="transmembrane region" description="Helical" evidence="5">
    <location>
        <begin position="21"/>
        <end position="43"/>
    </location>
</feature>
<sequence>MNIFNIAFMEIKRDFRDVRNLFFMLAFPIILMLVLGTSLSNAFSTSVPIKDVHVLYKDQSTTGEFSQYFNELIKSTKKSGIHFEKTASNTNGENEVKRNHYDGYISIQDNGIKLYINEGNSVEGSVIQGMLTSFVDKYNVGVEVAKVDPTQVKEVFLGNSHDNYIKDTSIASNKQPGSMDYYAIAMTTMIVLYAAMSASKLITGERVRKTADRLIVAPISKFEIFIGKILGSLVANFLCIIVVIYFSKFFFKANWGSHLLLVFIVLLTEVLLSISLGLVVSYITKSNASSRAIIMIVVQLSSFFGGAYFKLGDTSGILKFITQLSPLTWVNTAITKIIYANDLSAAIPALVFNIGFSLLFLFLASISLQRREGL</sequence>
<dbReference type="InterPro" id="IPR047817">
    <property type="entry name" value="ABC2_TM_bact-type"/>
</dbReference>
<accession>A0ABX2ZSK0</accession>
<feature type="transmembrane region" description="Helical" evidence="5">
    <location>
        <begin position="224"/>
        <end position="246"/>
    </location>
</feature>
<feature type="transmembrane region" description="Helical" evidence="5">
    <location>
        <begin position="258"/>
        <end position="280"/>
    </location>
</feature>
<evidence type="ECO:0000259" key="6">
    <source>
        <dbReference type="PROSITE" id="PS51012"/>
    </source>
</evidence>
<dbReference type="PANTHER" id="PTHR43027:SF1">
    <property type="entry name" value="DOXORUBICIN RESISTANCE ABC TRANSPORTER PERMEASE PROTEIN DRRC-RELATED"/>
    <property type="match status" value="1"/>
</dbReference>
<dbReference type="Pfam" id="PF12698">
    <property type="entry name" value="ABC2_membrane_3"/>
    <property type="match status" value="1"/>
</dbReference>
<dbReference type="EMBL" id="MDKC01000009">
    <property type="protein sequence ID" value="ODG92314.1"/>
    <property type="molecule type" value="Genomic_DNA"/>
</dbReference>
<comment type="subcellular location">
    <subcellularLocation>
        <location evidence="1">Membrane</location>
        <topology evidence="1">Multi-pass membrane protein</topology>
    </subcellularLocation>
</comment>
<feature type="transmembrane region" description="Helical" evidence="5">
    <location>
        <begin position="181"/>
        <end position="203"/>
    </location>
</feature>
<keyword evidence="8" id="KW-1185">Reference proteome</keyword>
<evidence type="ECO:0000256" key="2">
    <source>
        <dbReference type="ARBA" id="ARBA00022692"/>
    </source>
</evidence>
<feature type="transmembrane region" description="Helical" evidence="5">
    <location>
        <begin position="345"/>
        <end position="368"/>
    </location>
</feature>
<evidence type="ECO:0000313" key="7">
    <source>
        <dbReference type="EMBL" id="ODG92314.1"/>
    </source>
</evidence>
<evidence type="ECO:0000256" key="3">
    <source>
        <dbReference type="ARBA" id="ARBA00022989"/>
    </source>
</evidence>
<feature type="domain" description="ABC transmembrane type-2" evidence="6">
    <location>
        <begin position="140"/>
        <end position="371"/>
    </location>
</feature>
<protein>
    <submittedName>
        <fullName evidence="7">ABC transporter permease</fullName>
    </submittedName>
</protein>
<name>A0ABX2ZSK0_9BACI</name>
<keyword evidence="4 5" id="KW-0472">Membrane</keyword>
<dbReference type="Proteomes" id="UP000094580">
    <property type="component" value="Unassembled WGS sequence"/>
</dbReference>
<dbReference type="InterPro" id="IPR013525">
    <property type="entry name" value="ABC2_TM"/>
</dbReference>
<evidence type="ECO:0000313" key="8">
    <source>
        <dbReference type="Proteomes" id="UP000094580"/>
    </source>
</evidence>
<evidence type="ECO:0000256" key="5">
    <source>
        <dbReference type="SAM" id="Phobius"/>
    </source>
</evidence>
<keyword evidence="2 5" id="KW-0812">Transmembrane</keyword>
<dbReference type="PROSITE" id="PS51012">
    <property type="entry name" value="ABC_TM2"/>
    <property type="match status" value="1"/>
</dbReference>
<reference evidence="7 8" key="1">
    <citation type="submission" date="2016-07" db="EMBL/GenBank/DDBJ databases">
        <authorList>
            <person name="Townsley L."/>
            <person name="Shank E.A."/>
        </authorList>
    </citation>
    <scope>NUCLEOTIDE SEQUENCE [LARGE SCALE GENOMIC DNA]</scope>
    <source>
        <strain evidence="7 8">CH01</strain>
    </source>
</reference>
<evidence type="ECO:0000256" key="1">
    <source>
        <dbReference type="ARBA" id="ARBA00004141"/>
    </source>
</evidence>
<feature type="transmembrane region" description="Helical" evidence="5">
    <location>
        <begin position="292"/>
        <end position="309"/>
    </location>
</feature>
<comment type="caution">
    <text evidence="7">The sequence shown here is derived from an EMBL/GenBank/DDBJ whole genome shotgun (WGS) entry which is preliminary data.</text>
</comment>
<organism evidence="7 8">
    <name type="scientific">Gottfriedia luciferensis</name>
    <dbReference type="NCBI Taxonomy" id="178774"/>
    <lineage>
        <taxon>Bacteria</taxon>
        <taxon>Bacillati</taxon>
        <taxon>Bacillota</taxon>
        <taxon>Bacilli</taxon>
        <taxon>Bacillales</taxon>
        <taxon>Bacillaceae</taxon>
        <taxon>Gottfriedia</taxon>
    </lineage>
</organism>
<dbReference type="InterPro" id="IPR052902">
    <property type="entry name" value="ABC-2_transporter"/>
</dbReference>
<proteinExistence type="predicted"/>
<gene>
    <name evidence="7" type="ORF">BED47_20270</name>
</gene>
<evidence type="ECO:0000256" key="4">
    <source>
        <dbReference type="ARBA" id="ARBA00023136"/>
    </source>
</evidence>
<dbReference type="PANTHER" id="PTHR43027">
    <property type="entry name" value="DOXORUBICIN RESISTANCE ABC TRANSPORTER PERMEASE PROTEIN DRRC-RELATED"/>
    <property type="match status" value="1"/>
</dbReference>